<evidence type="ECO:0000313" key="3">
    <source>
        <dbReference type="Proteomes" id="UP000271162"/>
    </source>
</evidence>
<name>A0A0N4XEV9_NIPBR</name>
<proteinExistence type="predicted"/>
<evidence type="ECO:0000313" key="4">
    <source>
        <dbReference type="WBParaSite" id="NBR_0000106101-mRNA-1"/>
    </source>
</evidence>
<gene>
    <name evidence="2" type="ORF">NBR_LOCUS1062</name>
</gene>
<protein>
    <submittedName>
        <fullName evidence="2 4">Uncharacterized protein</fullName>
    </submittedName>
</protein>
<dbReference type="AlphaFoldDB" id="A0A0N4XEV9"/>
<dbReference type="EMBL" id="UYSL01000697">
    <property type="protein sequence ID" value="VDL64282.1"/>
    <property type="molecule type" value="Genomic_DNA"/>
</dbReference>
<reference evidence="4" key="1">
    <citation type="submission" date="2017-02" db="UniProtKB">
        <authorList>
            <consortium name="WormBaseParasite"/>
        </authorList>
    </citation>
    <scope>IDENTIFICATION</scope>
</reference>
<accession>A0A0N4XEV9</accession>
<organism evidence="4">
    <name type="scientific">Nippostrongylus brasiliensis</name>
    <name type="common">Rat hookworm</name>
    <dbReference type="NCBI Taxonomy" id="27835"/>
    <lineage>
        <taxon>Eukaryota</taxon>
        <taxon>Metazoa</taxon>
        <taxon>Ecdysozoa</taxon>
        <taxon>Nematoda</taxon>
        <taxon>Chromadorea</taxon>
        <taxon>Rhabditida</taxon>
        <taxon>Rhabditina</taxon>
        <taxon>Rhabditomorpha</taxon>
        <taxon>Strongyloidea</taxon>
        <taxon>Heligmosomidae</taxon>
        <taxon>Nippostrongylus</taxon>
    </lineage>
</organism>
<reference evidence="2 3" key="2">
    <citation type="submission" date="2018-11" db="EMBL/GenBank/DDBJ databases">
        <authorList>
            <consortium name="Pathogen Informatics"/>
        </authorList>
    </citation>
    <scope>NUCLEOTIDE SEQUENCE [LARGE SCALE GENOMIC DNA]</scope>
</reference>
<keyword evidence="3" id="KW-1185">Reference proteome</keyword>
<dbReference type="Proteomes" id="UP000271162">
    <property type="component" value="Unassembled WGS sequence"/>
</dbReference>
<dbReference type="WBParaSite" id="NBR_0000106101-mRNA-1">
    <property type="protein sequence ID" value="NBR_0000106101-mRNA-1"/>
    <property type="gene ID" value="NBR_0000106101"/>
</dbReference>
<keyword evidence="1" id="KW-0732">Signal</keyword>
<sequence length="247" mass="28104">MLRIVLGSMLISSCLAVTCYDCYDTGPDHAACTKERSCEGLACMIFEAGDENNTMTAFCLLALKDDKIEHKAGCWMGVDGQERHCMCFTDYCNRLEKKAPGTFDDPQHVLLPNAQFLKSNPLVDFQQEHFNEDSEETDGVVPLPGNLQFPNAYTADPRISGNDDDDLVPIDFAEYDKEWHEKNDNIVRETVRTSYFLWNYSRSTAFIFRCTISIFLPKLFLLYSTPSPRCVRSISFLVASYSVERFT</sequence>
<dbReference type="OMA" id="NNTMTAF"/>
<feature type="chain" id="PRO_5043124574" evidence="1">
    <location>
        <begin position="17"/>
        <end position="247"/>
    </location>
</feature>
<feature type="signal peptide" evidence="1">
    <location>
        <begin position="1"/>
        <end position="16"/>
    </location>
</feature>
<evidence type="ECO:0000313" key="2">
    <source>
        <dbReference type="EMBL" id="VDL64282.1"/>
    </source>
</evidence>
<evidence type="ECO:0000256" key="1">
    <source>
        <dbReference type="SAM" id="SignalP"/>
    </source>
</evidence>